<feature type="transmembrane region" description="Helical" evidence="2">
    <location>
        <begin position="44"/>
        <end position="64"/>
    </location>
</feature>
<reference evidence="5" key="1">
    <citation type="submission" date="2016-06" db="EMBL/GenBank/DDBJ databases">
        <authorList>
            <person name="Varghese N."/>
            <person name="Submissions Spin"/>
        </authorList>
    </citation>
    <scope>NUCLEOTIDE SEQUENCE [LARGE SCALE GENOMIC DNA]</scope>
    <source>
        <strain evidence="5">DSM 45246</strain>
    </source>
</reference>
<organism evidence="4 5">
    <name type="scientific">Micromonospora chaiyaphumensis</name>
    <dbReference type="NCBI Taxonomy" id="307119"/>
    <lineage>
        <taxon>Bacteria</taxon>
        <taxon>Bacillati</taxon>
        <taxon>Actinomycetota</taxon>
        <taxon>Actinomycetes</taxon>
        <taxon>Micromonosporales</taxon>
        <taxon>Micromonosporaceae</taxon>
        <taxon>Micromonospora</taxon>
    </lineage>
</organism>
<keyword evidence="2" id="KW-1133">Transmembrane helix</keyword>
<dbReference type="AlphaFoldDB" id="A0A1C4V985"/>
<evidence type="ECO:0000313" key="4">
    <source>
        <dbReference type="EMBL" id="SCE80590.1"/>
    </source>
</evidence>
<protein>
    <recommendedName>
        <fullName evidence="3">DUF6311 domain-containing protein</fullName>
    </recommendedName>
</protein>
<sequence>MVEAVTSAARTAPGPDPDEALRLDPAVRPGRAARLLAAGRRHRADLLAGLLFAALAGWLTHGLWPAPGQRMLALNPADQTLYEWFLAVDARALLGDFGLITDRLNAPDGVNLMTNTSVIALGVLLAPVTLVLGAPVTFALLAAANLAGTALAWYLLLTRTLRARRLAAGLGAALCGFGPGMVSQSNAHLHMTAQWLVPVIVWLVIRLLRAADPAGRTDGPDRRRLASSVLGLATAVTVQVFVGEEVLFLTALTLLVMAVAYGLADRALLRRALPGFAGGLMCAAGLALLVLAYPLWLQFAGPQGVSDGMFSPDYFSADLTSWTRLSTLSVLGGADAARLTTGPAEFNTFLGWPLLLVAVGCAGWLGRRALVVACLAGALVMAALSLGPEVVVGGERTGVPGPYALLAGLPVVDGALPMRFGLVVLPLAGTVLTLAVHRALGERGSARRLVPLAVGAALLSVFPAPLPTTDRPPLPEFVTGGHWRQCVRPGGVLVPVPTATPKDPWPMRWATEADAAFGMPEGFFIGPYGRNGSATMGTYQRPTSALLADVAKRGVAPAVGDRQRRQAARDIEFWGASCVALTDGAPHAETLRRTLEQLFGPGTRIADAWTWRF</sequence>
<feature type="region of interest" description="Disordered" evidence="1">
    <location>
        <begin position="1"/>
        <end position="23"/>
    </location>
</feature>
<feature type="transmembrane region" description="Helical" evidence="2">
    <location>
        <begin position="370"/>
        <end position="387"/>
    </location>
</feature>
<dbReference type="InterPro" id="IPR046278">
    <property type="entry name" value="DUF6311"/>
</dbReference>
<name>A0A1C4V985_9ACTN</name>
<feature type="transmembrane region" description="Helical" evidence="2">
    <location>
        <begin position="248"/>
        <end position="264"/>
    </location>
</feature>
<feature type="transmembrane region" description="Helical" evidence="2">
    <location>
        <begin position="418"/>
        <end position="437"/>
    </location>
</feature>
<feature type="transmembrane region" description="Helical" evidence="2">
    <location>
        <begin position="166"/>
        <end position="182"/>
    </location>
</feature>
<evidence type="ECO:0000256" key="1">
    <source>
        <dbReference type="SAM" id="MobiDB-lite"/>
    </source>
</evidence>
<keyword evidence="5" id="KW-1185">Reference proteome</keyword>
<keyword evidence="2" id="KW-0472">Membrane</keyword>
<feature type="transmembrane region" description="Helical" evidence="2">
    <location>
        <begin position="449"/>
        <end position="466"/>
    </location>
</feature>
<accession>A0A1C4V985</accession>
<dbReference type="EMBL" id="FMCS01000002">
    <property type="protein sequence ID" value="SCE80590.1"/>
    <property type="molecule type" value="Genomic_DNA"/>
</dbReference>
<feature type="transmembrane region" description="Helical" evidence="2">
    <location>
        <begin position="276"/>
        <end position="296"/>
    </location>
</feature>
<feature type="domain" description="DUF6311" evidence="3">
    <location>
        <begin position="100"/>
        <end position="396"/>
    </location>
</feature>
<evidence type="ECO:0000256" key="2">
    <source>
        <dbReference type="SAM" id="Phobius"/>
    </source>
</evidence>
<gene>
    <name evidence="4" type="ORF">GA0070214_102153</name>
</gene>
<proteinExistence type="predicted"/>
<dbReference type="RefSeq" id="WP_091260235.1">
    <property type="nucleotide sequence ID" value="NZ_FMCS01000002.1"/>
</dbReference>
<dbReference type="Proteomes" id="UP000199629">
    <property type="component" value="Unassembled WGS sequence"/>
</dbReference>
<keyword evidence="2" id="KW-0812">Transmembrane</keyword>
<dbReference type="Pfam" id="PF19830">
    <property type="entry name" value="DUF6311"/>
    <property type="match status" value="1"/>
</dbReference>
<evidence type="ECO:0000313" key="5">
    <source>
        <dbReference type="Proteomes" id="UP000199629"/>
    </source>
</evidence>
<evidence type="ECO:0000259" key="3">
    <source>
        <dbReference type="Pfam" id="PF19830"/>
    </source>
</evidence>
<feature type="transmembrane region" description="Helical" evidence="2">
    <location>
        <begin position="138"/>
        <end position="157"/>
    </location>
</feature>
<feature type="transmembrane region" description="Helical" evidence="2">
    <location>
        <begin position="188"/>
        <end position="205"/>
    </location>
</feature>
<feature type="transmembrane region" description="Helical" evidence="2">
    <location>
        <begin position="349"/>
        <end position="365"/>
    </location>
</feature>
<feature type="transmembrane region" description="Helical" evidence="2">
    <location>
        <begin position="225"/>
        <end position="242"/>
    </location>
</feature>